<keyword evidence="4" id="KW-1185">Reference proteome</keyword>
<accession>A0A8F3IFK4</accession>
<evidence type="ECO:0000313" key="3">
    <source>
        <dbReference type="EMBL" id="QWY76334.1"/>
    </source>
</evidence>
<reference evidence="2 4" key="1">
    <citation type="submission" date="2016-01" db="EMBL/GenBank/DDBJ databases">
        <title>Genome sequence of the acidophilic iron oxidising Ferrovum strain Z-31.</title>
        <authorList>
            <person name="Poehlein A."/>
            <person name="Ullrich S.R."/>
            <person name="Schloemann M."/>
            <person name="Muehling M."/>
            <person name="Daniel R."/>
        </authorList>
    </citation>
    <scope>NUCLEOTIDE SEQUENCE [LARGE SCALE GENOMIC DNA]</scope>
    <source>
        <strain evidence="2 4">Z-31</strain>
    </source>
</reference>
<reference evidence="3" key="2">
    <citation type="submission" date="2021-02" db="EMBL/GenBank/DDBJ databases">
        <title>Comparative genomics of Ferrovum myxofaciens strains, predominant extremophile bacteria forming large biofilm stalactites in acid mine ecosystems.</title>
        <authorList>
            <person name="Burkartova K."/>
            <person name="Ridl J."/>
            <person name="Pajer P."/>
            <person name="Falteisek L."/>
        </authorList>
    </citation>
    <scope>NUCLEOTIDE SEQUENCE</scope>
    <source>
        <strain evidence="3">MI1III</strain>
    </source>
</reference>
<evidence type="ECO:0000313" key="4">
    <source>
        <dbReference type="Proteomes" id="UP000075653"/>
    </source>
</evidence>
<dbReference type="Proteomes" id="UP000075653">
    <property type="component" value="Unassembled WGS sequence"/>
</dbReference>
<organism evidence="2 4">
    <name type="scientific">Ferrovum myxofaciens</name>
    <dbReference type="NCBI Taxonomy" id="416213"/>
    <lineage>
        <taxon>Bacteria</taxon>
        <taxon>Pseudomonadati</taxon>
        <taxon>Pseudomonadota</taxon>
        <taxon>Betaproteobacteria</taxon>
        <taxon>Ferrovales</taxon>
        <taxon>Ferrovaceae</taxon>
        <taxon>Ferrovum</taxon>
    </lineage>
</organism>
<dbReference type="Gene3D" id="3.40.50.1010">
    <property type="entry name" value="5'-nuclease"/>
    <property type="match status" value="1"/>
</dbReference>
<dbReference type="EMBL" id="LRRD01000013">
    <property type="protein sequence ID" value="KXW58479.1"/>
    <property type="molecule type" value="Genomic_DNA"/>
</dbReference>
<dbReference type="Proteomes" id="UP000683551">
    <property type="component" value="Chromosome"/>
</dbReference>
<dbReference type="RefSeq" id="WP_197456367.1">
    <property type="nucleotide sequence ID" value="NZ_CP053675.1"/>
</dbReference>
<evidence type="ECO:0000313" key="2">
    <source>
        <dbReference type="EMBL" id="KXW58479.1"/>
    </source>
</evidence>
<feature type="domain" description="PIN" evidence="1">
    <location>
        <begin position="5"/>
        <end position="119"/>
    </location>
</feature>
<dbReference type="PATRIC" id="fig|1789004.3.peg.890"/>
<evidence type="ECO:0000259" key="1">
    <source>
        <dbReference type="Pfam" id="PF01850"/>
    </source>
</evidence>
<accession>A0A149VZ14</accession>
<dbReference type="SUPFAM" id="SSF88723">
    <property type="entry name" value="PIN domain-like"/>
    <property type="match status" value="1"/>
</dbReference>
<dbReference type="InterPro" id="IPR002716">
    <property type="entry name" value="PIN_dom"/>
</dbReference>
<dbReference type="InterPro" id="IPR029060">
    <property type="entry name" value="PIN-like_dom_sf"/>
</dbReference>
<name>A0A8F3IFK4_9PROT</name>
<dbReference type="AlphaFoldDB" id="A0A8F3IFK4"/>
<proteinExistence type="predicted"/>
<dbReference type="EMBL" id="CP071137">
    <property type="protein sequence ID" value="QWY76334.1"/>
    <property type="molecule type" value="Genomic_DNA"/>
</dbReference>
<dbReference type="CDD" id="cd18682">
    <property type="entry name" value="PIN_VapC-like"/>
    <property type="match status" value="1"/>
</dbReference>
<protein>
    <submittedName>
        <fullName evidence="3">Type II toxin-antitoxin system VapC family toxin</fullName>
    </submittedName>
</protein>
<sequence length="131" mass="14094">MMNKVVLDASAVLAYLFSEAGADQVLPILETGSGLISAVNYAELVSKLMDQGMPTDIVHETLFNLELEVVPYDTAQAFQTGALRLPGKALGLSLGDRACLALGTIMKLPILTADRVWKNLLLPIEIIIIRA</sequence>
<dbReference type="Pfam" id="PF01850">
    <property type="entry name" value="PIN"/>
    <property type="match status" value="1"/>
</dbReference>
<gene>
    <name evidence="2" type="ORF">FEMY_08780</name>
    <name evidence="3" type="ORF">JZL65_07355</name>
</gene>